<dbReference type="Proteomes" id="UP000261660">
    <property type="component" value="Unplaced"/>
</dbReference>
<dbReference type="SMART" id="SM00409">
    <property type="entry name" value="IG"/>
    <property type="match status" value="1"/>
</dbReference>
<dbReference type="InterPro" id="IPR003599">
    <property type="entry name" value="Ig_sub"/>
</dbReference>
<dbReference type="InterPro" id="IPR013783">
    <property type="entry name" value="Ig-like_fold"/>
</dbReference>
<evidence type="ECO:0000313" key="13">
    <source>
        <dbReference type="Proteomes" id="UP000261660"/>
    </source>
</evidence>
<evidence type="ECO:0000313" key="12">
    <source>
        <dbReference type="Ensembl" id="ENSLBEP00000022536.1"/>
    </source>
</evidence>
<dbReference type="InterPro" id="IPR036179">
    <property type="entry name" value="Ig-like_dom_sf"/>
</dbReference>
<keyword evidence="13" id="KW-1185">Reference proteome</keyword>
<dbReference type="GO" id="GO:0030424">
    <property type="term" value="C:axon"/>
    <property type="evidence" value="ECO:0007669"/>
    <property type="project" value="TreeGrafter"/>
</dbReference>
<feature type="domain" description="Ig-like" evidence="11">
    <location>
        <begin position="24"/>
        <end position="126"/>
    </location>
</feature>
<dbReference type="GO" id="GO:0009986">
    <property type="term" value="C:cell surface"/>
    <property type="evidence" value="ECO:0007669"/>
    <property type="project" value="TreeGrafter"/>
</dbReference>
<sequence>MNDMAQRALILSSFVLTVSQKGLNSVIQTQKTVAAAVGEQACLKCLLIQTKEVHQVTWQKILPDGERNVATDNLHFGQRVDPYFSGKVEFRDAGLQNTSIVIRNVTEEDEGYYRCMFNTYPDGALTATTCLKLYELHGPVLHVRESNFSEEVIVFCSATGRPAPTVTLSVLHQKLNFSTHSFKNTNGTVTVNTTGVLMRSYDNSTQVECEVQVPSVPLKKDSVMIPAVQLSSEDGSKVDTGSNVVGITLVIAAVVIVSLVVLLFCLLCFLRQKLLNSPKSWCKNKEDPEVIKTPLPTEKPLMNRTPLMHQENEQEGLRQWTSSADKMINFKQQASSRTPQCKKKPNL</sequence>
<dbReference type="GO" id="GO:0016020">
    <property type="term" value="C:membrane"/>
    <property type="evidence" value="ECO:0007669"/>
    <property type="project" value="UniProtKB-SubCell"/>
</dbReference>
<dbReference type="InParanoid" id="A0A3Q3FPT9"/>
<keyword evidence="4 10" id="KW-1133">Transmembrane helix</keyword>
<evidence type="ECO:0000256" key="9">
    <source>
        <dbReference type="SAM" id="MobiDB-lite"/>
    </source>
</evidence>
<dbReference type="GeneTree" id="ENSGT00530000063970"/>
<dbReference type="GO" id="GO:0098632">
    <property type="term" value="F:cell-cell adhesion mediator activity"/>
    <property type="evidence" value="ECO:0007669"/>
    <property type="project" value="InterPro"/>
</dbReference>
<dbReference type="AlphaFoldDB" id="A0A3Q3FPT9"/>
<keyword evidence="6" id="KW-1015">Disulfide bond</keyword>
<dbReference type="InterPro" id="IPR007110">
    <property type="entry name" value="Ig-like_dom"/>
</dbReference>
<evidence type="ECO:0000256" key="2">
    <source>
        <dbReference type="ARBA" id="ARBA00022692"/>
    </source>
</evidence>
<evidence type="ECO:0000256" key="7">
    <source>
        <dbReference type="ARBA" id="ARBA00023180"/>
    </source>
</evidence>
<keyword evidence="8" id="KW-0393">Immunoglobulin domain</keyword>
<evidence type="ECO:0000256" key="5">
    <source>
        <dbReference type="ARBA" id="ARBA00023136"/>
    </source>
</evidence>
<protein>
    <submittedName>
        <fullName evidence="12">OX-2 membrane glycoprotein-like</fullName>
    </submittedName>
</protein>
<feature type="transmembrane region" description="Helical" evidence="10">
    <location>
        <begin position="244"/>
        <end position="270"/>
    </location>
</feature>
<evidence type="ECO:0000256" key="1">
    <source>
        <dbReference type="ARBA" id="ARBA00004167"/>
    </source>
</evidence>
<dbReference type="InterPro" id="IPR047164">
    <property type="entry name" value="OX2G-like"/>
</dbReference>
<proteinExistence type="predicted"/>
<dbReference type="GO" id="GO:0034113">
    <property type="term" value="P:heterotypic cell-cell adhesion"/>
    <property type="evidence" value="ECO:0007669"/>
    <property type="project" value="TreeGrafter"/>
</dbReference>
<dbReference type="Ensembl" id="ENSLBET00000023717.1">
    <property type="protein sequence ID" value="ENSLBEP00000022536.1"/>
    <property type="gene ID" value="ENSLBEG00000017291.1"/>
</dbReference>
<evidence type="ECO:0000256" key="3">
    <source>
        <dbReference type="ARBA" id="ARBA00022729"/>
    </source>
</evidence>
<comment type="subcellular location">
    <subcellularLocation>
        <location evidence="1">Membrane</location>
        <topology evidence="1">Single-pass membrane protein</topology>
    </subcellularLocation>
</comment>
<dbReference type="SUPFAM" id="SSF48726">
    <property type="entry name" value="Immunoglobulin"/>
    <property type="match status" value="2"/>
</dbReference>
<accession>A0A3Q3FPT9</accession>
<dbReference type="GO" id="GO:0043025">
    <property type="term" value="C:neuronal cell body"/>
    <property type="evidence" value="ECO:0007669"/>
    <property type="project" value="TreeGrafter"/>
</dbReference>
<dbReference type="PANTHER" id="PTHR46841:SF7">
    <property type="entry name" value="IG-LIKE DOMAIN-CONTAINING PROTEIN"/>
    <property type="match status" value="1"/>
</dbReference>
<reference evidence="12" key="2">
    <citation type="submission" date="2025-09" db="UniProtKB">
        <authorList>
            <consortium name="Ensembl"/>
        </authorList>
    </citation>
    <scope>IDENTIFICATION</scope>
</reference>
<reference evidence="12" key="1">
    <citation type="submission" date="2025-08" db="UniProtKB">
        <authorList>
            <consortium name="Ensembl"/>
        </authorList>
    </citation>
    <scope>IDENTIFICATION</scope>
</reference>
<keyword evidence="5 10" id="KW-0472">Membrane</keyword>
<name>A0A3Q3FPT9_9LABR</name>
<evidence type="ECO:0000256" key="6">
    <source>
        <dbReference type="ARBA" id="ARBA00023157"/>
    </source>
</evidence>
<keyword evidence="2 10" id="KW-0812">Transmembrane</keyword>
<dbReference type="OrthoDB" id="8749387at2759"/>
<dbReference type="Pfam" id="PF07686">
    <property type="entry name" value="V-set"/>
    <property type="match status" value="1"/>
</dbReference>
<organism evidence="12 13">
    <name type="scientific">Labrus bergylta</name>
    <name type="common">ballan wrasse</name>
    <dbReference type="NCBI Taxonomy" id="56723"/>
    <lineage>
        <taxon>Eukaryota</taxon>
        <taxon>Metazoa</taxon>
        <taxon>Chordata</taxon>
        <taxon>Craniata</taxon>
        <taxon>Vertebrata</taxon>
        <taxon>Euteleostomi</taxon>
        <taxon>Actinopterygii</taxon>
        <taxon>Neopterygii</taxon>
        <taxon>Teleostei</taxon>
        <taxon>Neoteleostei</taxon>
        <taxon>Acanthomorphata</taxon>
        <taxon>Eupercaria</taxon>
        <taxon>Labriformes</taxon>
        <taxon>Labridae</taxon>
        <taxon>Labrus</taxon>
    </lineage>
</organism>
<dbReference type="PANTHER" id="PTHR46841">
    <property type="entry name" value="OX-2 MEMBRANE GLYCOPROTEIN"/>
    <property type="match status" value="1"/>
</dbReference>
<feature type="region of interest" description="Disordered" evidence="9">
    <location>
        <begin position="292"/>
        <end position="318"/>
    </location>
</feature>
<dbReference type="InterPro" id="IPR013106">
    <property type="entry name" value="Ig_V-set"/>
</dbReference>
<dbReference type="PROSITE" id="PS50835">
    <property type="entry name" value="IG_LIKE"/>
    <property type="match status" value="1"/>
</dbReference>
<dbReference type="STRING" id="56723.ENSLBEP00000022536"/>
<evidence type="ECO:0000256" key="10">
    <source>
        <dbReference type="SAM" id="Phobius"/>
    </source>
</evidence>
<keyword evidence="7" id="KW-0325">Glycoprotein</keyword>
<evidence type="ECO:0000256" key="4">
    <source>
        <dbReference type="ARBA" id="ARBA00022989"/>
    </source>
</evidence>
<evidence type="ECO:0000256" key="8">
    <source>
        <dbReference type="ARBA" id="ARBA00023319"/>
    </source>
</evidence>
<keyword evidence="3" id="KW-0732">Signal</keyword>
<evidence type="ECO:0000259" key="11">
    <source>
        <dbReference type="PROSITE" id="PS50835"/>
    </source>
</evidence>
<dbReference type="GO" id="GO:0150079">
    <property type="term" value="P:negative regulation of neuroinflammatory response"/>
    <property type="evidence" value="ECO:0007669"/>
    <property type="project" value="TreeGrafter"/>
</dbReference>
<dbReference type="Gene3D" id="2.60.40.10">
    <property type="entry name" value="Immunoglobulins"/>
    <property type="match status" value="2"/>
</dbReference>